<feature type="region of interest" description="Disordered" evidence="1">
    <location>
        <begin position="48"/>
        <end position="93"/>
    </location>
</feature>
<evidence type="ECO:0000256" key="1">
    <source>
        <dbReference type="SAM" id="MobiDB-lite"/>
    </source>
</evidence>
<name>A0A6M3M3W2_9ZZZZ</name>
<gene>
    <name evidence="2" type="ORF">MM171B01198_0011</name>
</gene>
<dbReference type="AlphaFoldDB" id="A0A6M3M3W2"/>
<accession>A0A6M3M3W2</accession>
<reference evidence="2" key="1">
    <citation type="submission" date="2020-03" db="EMBL/GenBank/DDBJ databases">
        <title>The deep terrestrial virosphere.</title>
        <authorList>
            <person name="Holmfeldt K."/>
            <person name="Nilsson E."/>
            <person name="Simone D."/>
            <person name="Lopez-Fernandez M."/>
            <person name="Wu X."/>
            <person name="de Brujin I."/>
            <person name="Lundin D."/>
            <person name="Andersson A."/>
            <person name="Bertilsson S."/>
            <person name="Dopson M."/>
        </authorList>
    </citation>
    <scope>NUCLEOTIDE SEQUENCE</scope>
    <source>
        <strain evidence="2">MM171B01198</strain>
    </source>
</reference>
<proteinExistence type="predicted"/>
<feature type="compositionally biased region" description="Acidic residues" evidence="1">
    <location>
        <begin position="62"/>
        <end position="85"/>
    </location>
</feature>
<protein>
    <submittedName>
        <fullName evidence="2">Uncharacterized protein</fullName>
    </submittedName>
</protein>
<dbReference type="EMBL" id="MT143790">
    <property type="protein sequence ID" value="QJB02531.1"/>
    <property type="molecule type" value="Genomic_DNA"/>
</dbReference>
<evidence type="ECO:0000313" key="2">
    <source>
        <dbReference type="EMBL" id="QJB02531.1"/>
    </source>
</evidence>
<sequence>MKISEDFEYLDKKLTMKQLKAFIPKGEDEKWLEPTDYEKVFEPKDPAELRKLVGGAPPVGTEDSDNDEPDIDDAIPEEPDAEEEAVSSIEDLL</sequence>
<organism evidence="2">
    <name type="scientific">viral metagenome</name>
    <dbReference type="NCBI Taxonomy" id="1070528"/>
    <lineage>
        <taxon>unclassified sequences</taxon>
        <taxon>metagenomes</taxon>
        <taxon>organismal metagenomes</taxon>
    </lineage>
</organism>